<dbReference type="GO" id="GO:0006020">
    <property type="term" value="P:inositol metabolic process"/>
    <property type="evidence" value="ECO:0007669"/>
    <property type="project" value="TreeGrafter"/>
</dbReference>
<evidence type="ECO:0000256" key="2">
    <source>
        <dbReference type="ARBA" id="ARBA00022801"/>
    </source>
</evidence>
<evidence type="ECO:0000256" key="1">
    <source>
        <dbReference type="ARBA" id="ARBA00022723"/>
    </source>
</evidence>
<name>A0A161JQ77_9ZZZZ</name>
<dbReference type="PRINTS" id="PR00377">
    <property type="entry name" value="IMPHPHTASES"/>
</dbReference>
<keyword evidence="3" id="KW-0460">Magnesium</keyword>
<dbReference type="Gene3D" id="3.30.70.2400">
    <property type="entry name" value="Uncharacterised protein PF13773, DUF4170"/>
    <property type="match status" value="1"/>
</dbReference>
<dbReference type="Gene3D" id="3.40.190.80">
    <property type="match status" value="1"/>
</dbReference>
<dbReference type="PANTHER" id="PTHR20854:SF4">
    <property type="entry name" value="INOSITOL-1-MONOPHOSPHATASE-RELATED"/>
    <property type="match status" value="1"/>
</dbReference>
<dbReference type="PANTHER" id="PTHR20854">
    <property type="entry name" value="INOSITOL MONOPHOSPHATASE"/>
    <property type="match status" value="1"/>
</dbReference>
<dbReference type="Pfam" id="PF13773">
    <property type="entry name" value="DUF4170"/>
    <property type="match status" value="1"/>
</dbReference>
<dbReference type="AlphaFoldDB" id="A0A161JQ77"/>
<dbReference type="GO" id="GO:0046872">
    <property type="term" value="F:metal ion binding"/>
    <property type="evidence" value="ECO:0007669"/>
    <property type="project" value="UniProtKB-KW"/>
</dbReference>
<dbReference type="GO" id="GO:0046854">
    <property type="term" value="P:phosphatidylinositol phosphate biosynthetic process"/>
    <property type="evidence" value="ECO:0007669"/>
    <property type="project" value="InterPro"/>
</dbReference>
<dbReference type="InterPro" id="IPR020550">
    <property type="entry name" value="Inositol_monophosphatase_CS"/>
</dbReference>
<organism evidence="5">
    <name type="scientific">hydrothermal vent metagenome</name>
    <dbReference type="NCBI Taxonomy" id="652676"/>
    <lineage>
        <taxon>unclassified sequences</taxon>
        <taxon>metagenomes</taxon>
        <taxon>ecological metagenomes</taxon>
    </lineage>
</organism>
<dbReference type="GO" id="GO:0007165">
    <property type="term" value="P:signal transduction"/>
    <property type="evidence" value="ECO:0007669"/>
    <property type="project" value="TreeGrafter"/>
</dbReference>
<evidence type="ECO:0000256" key="3">
    <source>
        <dbReference type="ARBA" id="ARBA00022842"/>
    </source>
</evidence>
<protein>
    <submittedName>
        <fullName evidence="5">Uncharacterized protein, Bsl7517 homolog</fullName>
    </submittedName>
</protein>
<sequence length="374" mass="41395">MRVADRTLFEDMKILRELAQEAGKLAQSFMLGGQTAETWHKSGGSPVTEADMAVNQLCSDRLTRFRPEYGWLSEETLDDPHARQKDRCWVVDPIDGTRAYIRGDPHWCIGLAIVEEGISVGGVLYAPELDEFYEAHRGQGAFLNGAAIRVSECAAEAGCRLIAAETMLEHPGWPEPWPPVTVARPKPNSTLLRMAFVAAGKWDATLVLGQKADWDLAAGTILIEEAGGVATTHRGEKLIFNRAVPAQRSVIASGNALHPLLVRRSEFVDIPDPQERAPKMVPPATTEPAKMGDTTRETKQLLHIVFGGELKDVTEVEFEDLSKVDFVGAFPNYKEAYDAWKNAAQRTVDNAETRYFILHAHKLLDPETGDHHHV</sequence>
<dbReference type="PROSITE" id="PS00630">
    <property type="entry name" value="IMP_2"/>
    <property type="match status" value="1"/>
</dbReference>
<keyword evidence="1" id="KW-0479">Metal-binding</keyword>
<dbReference type="SUPFAM" id="SSF56655">
    <property type="entry name" value="Carbohydrate phosphatase"/>
    <property type="match status" value="1"/>
</dbReference>
<gene>
    <name evidence="5" type="ORF">MGWOODY_Hyp269</name>
</gene>
<proteinExistence type="predicted"/>
<evidence type="ECO:0000313" key="5">
    <source>
        <dbReference type="EMBL" id="CUS56682.1"/>
    </source>
</evidence>
<dbReference type="EMBL" id="CZQD01000031">
    <property type="protein sequence ID" value="CUS56682.1"/>
    <property type="molecule type" value="Genomic_DNA"/>
</dbReference>
<evidence type="ECO:0000256" key="4">
    <source>
        <dbReference type="SAM" id="MobiDB-lite"/>
    </source>
</evidence>
<reference evidence="5" key="1">
    <citation type="submission" date="2015-10" db="EMBL/GenBank/DDBJ databases">
        <authorList>
            <person name="Gilbert D.G."/>
        </authorList>
    </citation>
    <scope>NUCLEOTIDE SEQUENCE</scope>
</reference>
<keyword evidence="2" id="KW-0378">Hydrolase</keyword>
<dbReference type="InterPro" id="IPR000760">
    <property type="entry name" value="Inositol_monophosphatase-like"/>
</dbReference>
<feature type="region of interest" description="Disordered" evidence="4">
    <location>
        <begin position="273"/>
        <end position="294"/>
    </location>
</feature>
<dbReference type="InterPro" id="IPR025226">
    <property type="entry name" value="DUF4170"/>
</dbReference>
<dbReference type="Pfam" id="PF00459">
    <property type="entry name" value="Inositol_P"/>
    <property type="match status" value="1"/>
</dbReference>
<dbReference type="CDD" id="cd01638">
    <property type="entry name" value="CysQ"/>
    <property type="match status" value="1"/>
</dbReference>
<dbReference type="GO" id="GO:0008934">
    <property type="term" value="F:inositol monophosphate 1-phosphatase activity"/>
    <property type="evidence" value="ECO:0007669"/>
    <property type="project" value="TreeGrafter"/>
</dbReference>
<dbReference type="InterPro" id="IPR020583">
    <property type="entry name" value="Inositol_monoP_metal-BS"/>
</dbReference>
<dbReference type="Gene3D" id="3.30.540.10">
    <property type="entry name" value="Fructose-1,6-Bisphosphatase, subunit A, domain 1"/>
    <property type="match status" value="1"/>
</dbReference>
<accession>A0A161JQ77</accession>
<dbReference type="PROSITE" id="PS00629">
    <property type="entry name" value="IMP_1"/>
    <property type="match status" value="1"/>
</dbReference>